<accession>A0A502BLC1</accession>
<dbReference type="InterPro" id="IPR021309">
    <property type="entry name" value="YgaP-like_TM"/>
</dbReference>
<evidence type="ECO:0000313" key="3">
    <source>
        <dbReference type="EMBL" id="TPF74188.1"/>
    </source>
</evidence>
<keyword evidence="4" id="KW-1185">Reference proteome</keyword>
<dbReference type="OrthoDB" id="9804804at2"/>
<gene>
    <name evidence="3" type="ORF">FHY56_15415</name>
</gene>
<comment type="caution">
    <text evidence="3">The sequence shown here is derived from an EMBL/GenBank/DDBJ whole genome shotgun (WGS) entry which is preliminary data.</text>
</comment>
<keyword evidence="1" id="KW-0812">Transmembrane</keyword>
<dbReference type="RefSeq" id="WP_140906046.1">
    <property type="nucleotide sequence ID" value="NZ_JBHTMD010000045.1"/>
</dbReference>
<feature type="transmembrane region" description="Helical" evidence="1">
    <location>
        <begin position="12"/>
        <end position="28"/>
    </location>
</feature>
<sequence length="70" mass="7658">MIKNIGQTERILRLIAGIAVAVIAWFYGGDGALLGYILWIIAAVLVLTSLFAVCPAYRLFGFSTCPLKRK</sequence>
<reference evidence="3 4" key="1">
    <citation type="journal article" date="2003" name="Int. J. Syst. Evol. Microbiol.">
        <title>Towards a standardized format for the description of a novel species (of an established genus): Ochrobactrum gallinifaecis sp. nov.</title>
        <authorList>
            <person name="Kampfer P."/>
            <person name="Buczolits S."/>
            <person name="Albrecht A."/>
            <person name="Busse H.J."/>
            <person name="Stackebrandt E."/>
        </authorList>
    </citation>
    <scope>NUCLEOTIDE SEQUENCE [LARGE SCALE GENOMIC DNA]</scope>
    <source>
        <strain evidence="3 4">ISO 196</strain>
    </source>
</reference>
<dbReference type="Pfam" id="PF11127">
    <property type="entry name" value="YgaP-like_TM"/>
    <property type="match status" value="1"/>
</dbReference>
<dbReference type="AlphaFoldDB" id="A0A502BLC1"/>
<proteinExistence type="predicted"/>
<evidence type="ECO:0000256" key="1">
    <source>
        <dbReference type="SAM" id="Phobius"/>
    </source>
</evidence>
<name>A0A502BLC1_9HYPH</name>
<feature type="transmembrane region" description="Helical" evidence="1">
    <location>
        <begin position="34"/>
        <end position="60"/>
    </location>
</feature>
<evidence type="ECO:0000313" key="4">
    <source>
        <dbReference type="Proteomes" id="UP000315388"/>
    </source>
</evidence>
<protein>
    <submittedName>
        <fullName evidence="3">DUF2892 domain-containing protein</fullName>
    </submittedName>
</protein>
<feature type="domain" description="Inner membrane protein YgaP-like transmembrane" evidence="2">
    <location>
        <begin position="1"/>
        <end position="67"/>
    </location>
</feature>
<keyword evidence="1" id="KW-1133">Transmembrane helix</keyword>
<keyword evidence="1" id="KW-0472">Membrane</keyword>
<dbReference type="EMBL" id="VEWJ01000014">
    <property type="protein sequence ID" value="TPF74188.1"/>
    <property type="molecule type" value="Genomic_DNA"/>
</dbReference>
<dbReference type="Proteomes" id="UP000315388">
    <property type="component" value="Unassembled WGS sequence"/>
</dbReference>
<evidence type="ECO:0000259" key="2">
    <source>
        <dbReference type="Pfam" id="PF11127"/>
    </source>
</evidence>
<organism evidence="3 4">
    <name type="scientific">Brucella gallinifaecis</name>
    <dbReference type="NCBI Taxonomy" id="215590"/>
    <lineage>
        <taxon>Bacteria</taxon>
        <taxon>Pseudomonadati</taxon>
        <taxon>Pseudomonadota</taxon>
        <taxon>Alphaproteobacteria</taxon>
        <taxon>Hyphomicrobiales</taxon>
        <taxon>Brucellaceae</taxon>
        <taxon>Brucella/Ochrobactrum group</taxon>
        <taxon>Brucella</taxon>
    </lineage>
</organism>